<gene>
    <name evidence="1" type="ORF">A3860_37695</name>
</gene>
<dbReference type="Proteomes" id="UP000192796">
    <property type="component" value="Unassembled WGS sequence"/>
</dbReference>
<evidence type="ECO:0000313" key="1">
    <source>
        <dbReference type="EMBL" id="OQP59484.1"/>
    </source>
</evidence>
<dbReference type="AlphaFoldDB" id="A0A1V9FMA6"/>
<sequence>MPESAGRKEWRFTRDCLFIFSCIQPVQYPYRPAHIEYQNGKPVMFIARDWGKPMPPNNRGRRQQERMIEATIMADWVTCFCC</sequence>
<comment type="caution">
    <text evidence="1">The sequence shown here is derived from an EMBL/GenBank/DDBJ whole genome shotgun (WGS) entry which is preliminary data.</text>
</comment>
<name>A0A1V9FMA6_9BACT</name>
<reference evidence="1 2" key="1">
    <citation type="submission" date="2016-03" db="EMBL/GenBank/DDBJ databases">
        <title>Niastella vici sp. nov., isolated from farmland soil.</title>
        <authorList>
            <person name="Chen L."/>
            <person name="Wang D."/>
            <person name="Yang S."/>
            <person name="Wang G."/>
        </authorList>
    </citation>
    <scope>NUCLEOTIDE SEQUENCE [LARGE SCALE GENOMIC DNA]</scope>
    <source>
        <strain evidence="1 2">DJ57</strain>
    </source>
</reference>
<organism evidence="1 2">
    <name type="scientific">Niastella vici</name>
    <dbReference type="NCBI Taxonomy" id="1703345"/>
    <lineage>
        <taxon>Bacteria</taxon>
        <taxon>Pseudomonadati</taxon>
        <taxon>Bacteroidota</taxon>
        <taxon>Chitinophagia</taxon>
        <taxon>Chitinophagales</taxon>
        <taxon>Chitinophagaceae</taxon>
        <taxon>Niastella</taxon>
    </lineage>
</organism>
<dbReference type="EMBL" id="LVYD01000079">
    <property type="protein sequence ID" value="OQP59484.1"/>
    <property type="molecule type" value="Genomic_DNA"/>
</dbReference>
<protein>
    <submittedName>
        <fullName evidence="1">Uncharacterized protein</fullName>
    </submittedName>
</protein>
<dbReference type="STRING" id="1703345.A3860_37695"/>
<evidence type="ECO:0000313" key="2">
    <source>
        <dbReference type="Proteomes" id="UP000192796"/>
    </source>
</evidence>
<keyword evidence="2" id="KW-1185">Reference proteome</keyword>
<accession>A0A1V9FMA6</accession>
<proteinExistence type="predicted"/>